<accession>A0A1I1JUZ0</accession>
<evidence type="ECO:0000313" key="3">
    <source>
        <dbReference type="Proteomes" id="UP000199514"/>
    </source>
</evidence>
<dbReference type="OrthoDB" id="931346at2"/>
<keyword evidence="3" id="KW-1185">Reference proteome</keyword>
<dbReference type="RefSeq" id="WP_091512473.1">
    <property type="nucleotide sequence ID" value="NZ_FOLE01000006.1"/>
</dbReference>
<organism evidence="2 3">
    <name type="scientific">Flexibacter flexilis DSM 6793</name>
    <dbReference type="NCBI Taxonomy" id="927664"/>
    <lineage>
        <taxon>Bacteria</taxon>
        <taxon>Pseudomonadati</taxon>
        <taxon>Bacteroidota</taxon>
        <taxon>Cytophagia</taxon>
        <taxon>Cytophagales</taxon>
        <taxon>Flexibacteraceae</taxon>
        <taxon>Flexibacter</taxon>
    </lineage>
</organism>
<keyword evidence="1" id="KW-0812">Transmembrane</keyword>
<proteinExistence type="predicted"/>
<dbReference type="STRING" id="927664.SAMN05421780_106121"/>
<evidence type="ECO:0000256" key="1">
    <source>
        <dbReference type="SAM" id="Phobius"/>
    </source>
</evidence>
<protein>
    <recommendedName>
        <fullName evidence="4">DUF4340 domain-containing protein</fullName>
    </recommendedName>
</protein>
<reference evidence="2 3" key="1">
    <citation type="submission" date="2016-10" db="EMBL/GenBank/DDBJ databases">
        <authorList>
            <person name="de Groot N.N."/>
        </authorList>
    </citation>
    <scope>NUCLEOTIDE SEQUENCE [LARGE SCALE GENOMIC DNA]</scope>
    <source>
        <strain evidence="2 3">DSM 6793</strain>
    </source>
</reference>
<feature type="transmembrane region" description="Helical" evidence="1">
    <location>
        <begin position="6"/>
        <end position="24"/>
    </location>
</feature>
<keyword evidence="1" id="KW-1133">Transmembrane helix</keyword>
<evidence type="ECO:0000313" key="2">
    <source>
        <dbReference type="EMBL" id="SFC52499.1"/>
    </source>
</evidence>
<keyword evidence="1" id="KW-0472">Membrane</keyword>
<evidence type="ECO:0008006" key="4">
    <source>
        <dbReference type="Google" id="ProtNLM"/>
    </source>
</evidence>
<gene>
    <name evidence="2" type="ORF">SAMN05421780_106121</name>
</gene>
<dbReference type="Proteomes" id="UP000199514">
    <property type="component" value="Unassembled WGS sequence"/>
</dbReference>
<sequence>MKNKNIIIGFLAVIILGGLAYLAWNKSNKTSTVEDWNADFAVRDTASITKIFISEKSGKTFTIKRQANSSLWTINDSILAQPGNISLLLKTIRSVKMRRPLAKAERPVVIKEMASRHKKVEIYSNEKLLKTYYVGGEPGDLVGSYFLLEGSETPYVAYVPSFNGFISIHYRVEFPDWRYSGLFTSTPRSLQKISVQYPQSPKDNFTILSKGNHFELMGVSQPLDSAKFYNYLSLYRAAHVEAYWPDFTPHKRDSVYNLPKYAIISVEDIDKAKSHTVELSLPFQEGAAFLGLLDDKKEIVTLQYRVATPLLVSKSYFLKNQPAISK</sequence>
<dbReference type="AlphaFoldDB" id="A0A1I1JUZ0"/>
<dbReference type="EMBL" id="FOLE01000006">
    <property type="protein sequence ID" value="SFC52499.1"/>
    <property type="molecule type" value="Genomic_DNA"/>
</dbReference>
<name>A0A1I1JUZ0_9BACT</name>